<dbReference type="EMBL" id="CAJJDM010000103">
    <property type="protein sequence ID" value="CAD8095936.1"/>
    <property type="molecule type" value="Genomic_DNA"/>
</dbReference>
<proteinExistence type="predicted"/>
<dbReference type="Proteomes" id="UP000688137">
    <property type="component" value="Unassembled WGS sequence"/>
</dbReference>
<dbReference type="AlphaFoldDB" id="A0A8S1P045"/>
<organism evidence="1 2">
    <name type="scientific">Paramecium primaurelia</name>
    <dbReference type="NCBI Taxonomy" id="5886"/>
    <lineage>
        <taxon>Eukaryota</taxon>
        <taxon>Sar</taxon>
        <taxon>Alveolata</taxon>
        <taxon>Ciliophora</taxon>
        <taxon>Intramacronucleata</taxon>
        <taxon>Oligohymenophorea</taxon>
        <taxon>Peniculida</taxon>
        <taxon>Parameciidae</taxon>
        <taxon>Paramecium</taxon>
    </lineage>
</organism>
<sequence>MKTSCFKMPYQWKDMEALSCEEKDFPEPLLWHIYSLMIFDRLSSDYAKYEYLDQFGAIEYFHKRDKFKMNRVKYVFAFHQTQLISLAQLFAISRMLQGIEQNNYEYLKYAAKFLIQSNIQRVFIKVLRNHQYITPNIYQIFLRL</sequence>
<comment type="caution">
    <text evidence="1">The sequence shown here is derived from an EMBL/GenBank/DDBJ whole genome shotgun (WGS) entry which is preliminary data.</text>
</comment>
<evidence type="ECO:0000313" key="2">
    <source>
        <dbReference type="Proteomes" id="UP000688137"/>
    </source>
</evidence>
<keyword evidence="2" id="KW-1185">Reference proteome</keyword>
<gene>
    <name evidence="1" type="ORF">PPRIM_AZ9-3.1.T1000005</name>
</gene>
<name>A0A8S1P045_PARPR</name>
<reference evidence="1" key="1">
    <citation type="submission" date="2021-01" db="EMBL/GenBank/DDBJ databases">
        <authorList>
            <consortium name="Genoscope - CEA"/>
            <person name="William W."/>
        </authorList>
    </citation>
    <scope>NUCLEOTIDE SEQUENCE</scope>
</reference>
<evidence type="ECO:0000313" key="1">
    <source>
        <dbReference type="EMBL" id="CAD8095936.1"/>
    </source>
</evidence>
<accession>A0A8S1P045</accession>
<protein>
    <submittedName>
        <fullName evidence="1">Uncharacterized protein</fullName>
    </submittedName>
</protein>